<evidence type="ECO:0000313" key="3">
    <source>
        <dbReference type="Proteomes" id="UP001549104"/>
    </source>
</evidence>
<feature type="region of interest" description="Disordered" evidence="1">
    <location>
        <begin position="149"/>
        <end position="189"/>
    </location>
</feature>
<name>A0ABV2KD06_SPOPS</name>
<comment type="caution">
    <text evidence="2">The sequence shown here is derived from an EMBL/GenBank/DDBJ whole genome shotgun (WGS) entry which is preliminary data.</text>
</comment>
<dbReference type="Proteomes" id="UP001549104">
    <property type="component" value="Unassembled WGS sequence"/>
</dbReference>
<dbReference type="RefSeq" id="WP_354314186.1">
    <property type="nucleotide sequence ID" value="NZ_JBEPME010000005.1"/>
</dbReference>
<keyword evidence="3" id="KW-1185">Reference proteome</keyword>
<gene>
    <name evidence="2" type="ORF">ABIC55_003642</name>
</gene>
<feature type="compositionally biased region" description="Basic and acidic residues" evidence="1">
    <location>
        <begin position="159"/>
        <end position="170"/>
    </location>
</feature>
<accession>A0ABV2KD06</accession>
<sequence>MADIVTEIESLRDFVVDPTLYSRIWMQTMPAKYTAGELSIRFTGGGTASETGYHYRLDREYQFVYFGTSELDCIRKATALQRKLNSKHAIQLKGSERYIRVGPFSLSQPFKTEGGEVFAIIGMLQVAMREARDFSAEEVPKMGGITIEVKPKPPGSESEIPKEAPEEDRGIPGVNDEPGETVLDGKEYPEKEYEIKEGNGACI</sequence>
<evidence type="ECO:0000256" key="1">
    <source>
        <dbReference type="SAM" id="MobiDB-lite"/>
    </source>
</evidence>
<proteinExistence type="predicted"/>
<dbReference type="EMBL" id="JBEPME010000005">
    <property type="protein sequence ID" value="MET3658525.1"/>
    <property type="molecule type" value="Genomic_DNA"/>
</dbReference>
<evidence type="ECO:0000313" key="2">
    <source>
        <dbReference type="EMBL" id="MET3658525.1"/>
    </source>
</evidence>
<organism evidence="2 3">
    <name type="scientific">Sporosarcina psychrophila</name>
    <name type="common">Bacillus psychrophilus</name>
    <dbReference type="NCBI Taxonomy" id="1476"/>
    <lineage>
        <taxon>Bacteria</taxon>
        <taxon>Bacillati</taxon>
        <taxon>Bacillota</taxon>
        <taxon>Bacilli</taxon>
        <taxon>Bacillales</taxon>
        <taxon>Caryophanaceae</taxon>
        <taxon>Sporosarcina</taxon>
    </lineage>
</organism>
<reference evidence="2 3" key="1">
    <citation type="submission" date="2024-06" db="EMBL/GenBank/DDBJ databases">
        <title>Sorghum-associated microbial communities from plants grown in Nebraska, USA.</title>
        <authorList>
            <person name="Schachtman D."/>
        </authorList>
    </citation>
    <scope>NUCLEOTIDE SEQUENCE [LARGE SCALE GENOMIC DNA]</scope>
    <source>
        <strain evidence="2 3">1288</strain>
    </source>
</reference>
<protein>
    <submittedName>
        <fullName evidence="2">Uncharacterized protein</fullName>
    </submittedName>
</protein>